<proteinExistence type="inferred from homology"/>
<dbReference type="EMBL" id="KV425886">
    <property type="protein sequence ID" value="KZW02838.1"/>
    <property type="molecule type" value="Genomic_DNA"/>
</dbReference>
<dbReference type="Pfam" id="PF00085">
    <property type="entry name" value="Thioredoxin"/>
    <property type="match status" value="1"/>
</dbReference>
<feature type="compositionally biased region" description="Basic and acidic residues" evidence="6">
    <location>
        <begin position="133"/>
        <end position="143"/>
    </location>
</feature>
<evidence type="ECO:0000313" key="8">
    <source>
        <dbReference type="EMBL" id="KZW02838.1"/>
    </source>
</evidence>
<dbReference type="GO" id="GO:0046872">
    <property type="term" value="F:metal ion binding"/>
    <property type="evidence" value="ECO:0007669"/>
    <property type="project" value="UniProtKB-KW"/>
</dbReference>
<evidence type="ECO:0000259" key="7">
    <source>
        <dbReference type="PROSITE" id="PS51352"/>
    </source>
</evidence>
<dbReference type="GO" id="GO:0005634">
    <property type="term" value="C:nucleus"/>
    <property type="evidence" value="ECO:0007669"/>
    <property type="project" value="TreeGrafter"/>
</dbReference>
<dbReference type="PROSITE" id="PS51354">
    <property type="entry name" value="GLUTAREDOXIN_2"/>
    <property type="match status" value="1"/>
</dbReference>
<dbReference type="STRING" id="1314781.A0A165PYI6"/>
<dbReference type="FunFam" id="3.40.30.10:FF:000092">
    <property type="entry name" value="Monothiol glutaredoxin"/>
    <property type="match status" value="1"/>
</dbReference>
<accession>A0A165PYI6</accession>
<dbReference type="Pfam" id="PF00462">
    <property type="entry name" value="Glutaredoxin"/>
    <property type="match status" value="1"/>
</dbReference>
<dbReference type="CDD" id="cd03028">
    <property type="entry name" value="GRX_PICOT_like"/>
    <property type="match status" value="1"/>
</dbReference>
<gene>
    <name evidence="8" type="ORF">EXIGLDRAFT_730947</name>
</gene>
<dbReference type="InterPro" id="IPR013766">
    <property type="entry name" value="Thioredoxin_domain"/>
</dbReference>
<dbReference type="OrthoDB" id="415696at2759"/>
<dbReference type="GO" id="GO:0015036">
    <property type="term" value="F:disulfide oxidoreductase activity"/>
    <property type="evidence" value="ECO:0007669"/>
    <property type="project" value="UniProtKB-ARBA"/>
</dbReference>
<dbReference type="FunCoup" id="A0A165PYI6">
    <property type="interactions" value="484"/>
</dbReference>
<dbReference type="GO" id="GO:0005829">
    <property type="term" value="C:cytosol"/>
    <property type="evidence" value="ECO:0007669"/>
    <property type="project" value="TreeGrafter"/>
</dbReference>
<dbReference type="AlphaFoldDB" id="A0A165PYI6"/>
<sequence length="243" mass="27126">MTVPASAYPANYFVVESNSNFQELLGKDLQRTSLVNFWAPWAEPCKQMNEVVLELAKKYPDLLVLQVHAEDLPDITESFEVEAVPSFVILRGHTLLDRISGADAPALTAALAQHTRVAPAAQSATSRAPAPAFDEKRAEETPEQLNERLRRLMNQDKVVLFMKGEPDAPRCGFSRQTVALLREQKVPFSHFDILTDESVRQGLKTLNNWPTFPQLIVNGELVGGLDIVREMVESGEFQEILAQ</sequence>
<feature type="region of interest" description="Disordered" evidence="6">
    <location>
        <begin position="118"/>
        <end position="143"/>
    </location>
</feature>
<comment type="similarity">
    <text evidence="1">Belongs to the glutaredoxin family. Monothiol subfamily.</text>
</comment>
<name>A0A165PYI6_EXIGL</name>
<dbReference type="PANTHER" id="PTHR10293">
    <property type="entry name" value="GLUTAREDOXIN FAMILY MEMBER"/>
    <property type="match status" value="1"/>
</dbReference>
<keyword evidence="3" id="KW-0408">Iron</keyword>
<organism evidence="8 9">
    <name type="scientific">Exidia glandulosa HHB12029</name>
    <dbReference type="NCBI Taxonomy" id="1314781"/>
    <lineage>
        <taxon>Eukaryota</taxon>
        <taxon>Fungi</taxon>
        <taxon>Dikarya</taxon>
        <taxon>Basidiomycota</taxon>
        <taxon>Agaricomycotina</taxon>
        <taxon>Agaricomycetes</taxon>
        <taxon>Auriculariales</taxon>
        <taxon>Exidiaceae</taxon>
        <taxon>Exidia</taxon>
    </lineage>
</organism>
<dbReference type="CDD" id="cd02984">
    <property type="entry name" value="TRX_PICOT"/>
    <property type="match status" value="1"/>
</dbReference>
<protein>
    <submittedName>
        <fullName evidence="8">Glutaredoxin</fullName>
    </submittedName>
</protein>
<dbReference type="SUPFAM" id="SSF52833">
    <property type="entry name" value="Thioredoxin-like"/>
    <property type="match status" value="2"/>
</dbReference>
<evidence type="ECO:0000256" key="5">
    <source>
        <dbReference type="ARBA" id="ARBA00055846"/>
    </source>
</evidence>
<dbReference type="Proteomes" id="UP000077266">
    <property type="component" value="Unassembled WGS sequence"/>
</dbReference>
<dbReference type="InterPro" id="IPR036249">
    <property type="entry name" value="Thioredoxin-like_sf"/>
</dbReference>
<evidence type="ECO:0000256" key="4">
    <source>
        <dbReference type="ARBA" id="ARBA00023014"/>
    </source>
</evidence>
<dbReference type="PROSITE" id="PS51352">
    <property type="entry name" value="THIOREDOXIN_2"/>
    <property type="match status" value="1"/>
</dbReference>
<dbReference type="FunFam" id="3.40.30.10:FF:000012">
    <property type="entry name" value="Monothiol glutaredoxin"/>
    <property type="match status" value="1"/>
</dbReference>
<dbReference type="InterPro" id="IPR004480">
    <property type="entry name" value="Monothiol_GRX-rel"/>
</dbReference>
<evidence type="ECO:0000256" key="1">
    <source>
        <dbReference type="ARBA" id="ARBA00009630"/>
    </source>
</evidence>
<evidence type="ECO:0000256" key="6">
    <source>
        <dbReference type="SAM" id="MobiDB-lite"/>
    </source>
</evidence>
<keyword evidence="9" id="KW-1185">Reference proteome</keyword>
<dbReference type="InterPro" id="IPR033658">
    <property type="entry name" value="GRX_PICOT-like"/>
</dbReference>
<dbReference type="Gene3D" id="3.40.30.10">
    <property type="entry name" value="Glutaredoxin"/>
    <property type="match status" value="2"/>
</dbReference>
<dbReference type="InParanoid" id="A0A165PYI6"/>
<keyword evidence="4" id="KW-0411">Iron-sulfur</keyword>
<evidence type="ECO:0000256" key="2">
    <source>
        <dbReference type="ARBA" id="ARBA00022723"/>
    </source>
</evidence>
<dbReference type="NCBIfam" id="TIGR00365">
    <property type="entry name" value="Grx4 family monothiol glutaredoxin"/>
    <property type="match status" value="1"/>
</dbReference>
<evidence type="ECO:0000256" key="3">
    <source>
        <dbReference type="ARBA" id="ARBA00023004"/>
    </source>
</evidence>
<feature type="domain" description="Thioredoxin" evidence="7">
    <location>
        <begin position="4"/>
        <end position="116"/>
    </location>
</feature>
<comment type="function">
    <text evidence="5">Monothiol glutaredoxin involved in the biogenesis of iron-sulfur clusters. Binds one iron-sulfur cluster per dimer. The iron-sulfur cluster is bound between subunits, and is complexed by a bound glutathione and a cysteine residue from each subunit.</text>
</comment>
<evidence type="ECO:0000313" key="9">
    <source>
        <dbReference type="Proteomes" id="UP000077266"/>
    </source>
</evidence>
<dbReference type="GO" id="GO:0006879">
    <property type="term" value="P:intracellular iron ion homeostasis"/>
    <property type="evidence" value="ECO:0007669"/>
    <property type="project" value="TreeGrafter"/>
</dbReference>
<dbReference type="GO" id="GO:0051537">
    <property type="term" value="F:2 iron, 2 sulfur cluster binding"/>
    <property type="evidence" value="ECO:0007669"/>
    <property type="project" value="TreeGrafter"/>
</dbReference>
<dbReference type="InterPro" id="IPR002109">
    <property type="entry name" value="Glutaredoxin"/>
</dbReference>
<reference evidence="8 9" key="1">
    <citation type="journal article" date="2016" name="Mol. Biol. Evol.">
        <title>Comparative Genomics of Early-Diverging Mushroom-Forming Fungi Provides Insights into the Origins of Lignocellulose Decay Capabilities.</title>
        <authorList>
            <person name="Nagy L.G."/>
            <person name="Riley R."/>
            <person name="Tritt A."/>
            <person name="Adam C."/>
            <person name="Daum C."/>
            <person name="Floudas D."/>
            <person name="Sun H."/>
            <person name="Yadav J.S."/>
            <person name="Pangilinan J."/>
            <person name="Larsson K.H."/>
            <person name="Matsuura K."/>
            <person name="Barry K."/>
            <person name="Labutti K."/>
            <person name="Kuo R."/>
            <person name="Ohm R.A."/>
            <person name="Bhattacharya S.S."/>
            <person name="Shirouzu T."/>
            <person name="Yoshinaga Y."/>
            <person name="Martin F.M."/>
            <person name="Grigoriev I.V."/>
            <person name="Hibbett D.S."/>
        </authorList>
    </citation>
    <scope>NUCLEOTIDE SEQUENCE [LARGE SCALE GENOMIC DNA]</scope>
    <source>
        <strain evidence="8 9">HHB12029</strain>
    </source>
</reference>
<dbReference type="PANTHER" id="PTHR10293:SF73">
    <property type="entry name" value="GLUTAREDOXIN-3"/>
    <property type="match status" value="1"/>
</dbReference>
<keyword evidence="2" id="KW-0479">Metal-binding</keyword>